<reference evidence="9" key="1">
    <citation type="journal article" date="2014" name="Proc. Natl. Acad. Sci. U.S.A.">
        <title>Extensive sampling of basidiomycete genomes demonstrates inadequacy of the white-rot/brown-rot paradigm for wood decay fungi.</title>
        <authorList>
            <person name="Riley R."/>
            <person name="Salamov A.A."/>
            <person name="Brown D.W."/>
            <person name="Nagy L.G."/>
            <person name="Floudas D."/>
            <person name="Held B.W."/>
            <person name="Levasseur A."/>
            <person name="Lombard V."/>
            <person name="Morin E."/>
            <person name="Otillar R."/>
            <person name="Lindquist E.A."/>
            <person name="Sun H."/>
            <person name="LaButti K.M."/>
            <person name="Schmutz J."/>
            <person name="Jabbour D."/>
            <person name="Luo H."/>
            <person name="Baker S.E."/>
            <person name="Pisabarro A.G."/>
            <person name="Walton J.D."/>
            <person name="Blanchette R.A."/>
            <person name="Henrissat B."/>
            <person name="Martin F."/>
            <person name="Cullen D."/>
            <person name="Hibbett D.S."/>
            <person name="Grigoriev I.V."/>
        </authorList>
    </citation>
    <scope>NUCLEOTIDE SEQUENCE [LARGE SCALE GENOMIC DNA]</scope>
    <source>
        <strain evidence="9">MUCL 33604</strain>
    </source>
</reference>
<feature type="region of interest" description="Disordered" evidence="6">
    <location>
        <begin position="148"/>
        <end position="199"/>
    </location>
</feature>
<evidence type="ECO:0000313" key="9">
    <source>
        <dbReference type="Proteomes" id="UP000027265"/>
    </source>
</evidence>
<feature type="domain" description="RRM" evidence="7">
    <location>
        <begin position="685"/>
        <end position="762"/>
    </location>
</feature>
<protein>
    <recommendedName>
        <fullName evidence="7">RRM domain-containing protein</fullName>
    </recommendedName>
</protein>
<proteinExistence type="predicted"/>
<feature type="domain" description="RRM" evidence="7">
    <location>
        <begin position="573"/>
        <end position="664"/>
    </location>
</feature>
<keyword evidence="9" id="KW-1185">Reference proteome</keyword>
<evidence type="ECO:0000259" key="7">
    <source>
        <dbReference type="PROSITE" id="PS50102"/>
    </source>
</evidence>
<evidence type="ECO:0000256" key="5">
    <source>
        <dbReference type="PROSITE-ProRule" id="PRU00176"/>
    </source>
</evidence>
<dbReference type="FunCoup" id="A0A067P6Q3">
    <property type="interactions" value="822"/>
</dbReference>
<dbReference type="GO" id="GO:0005634">
    <property type="term" value="C:nucleus"/>
    <property type="evidence" value="ECO:0007669"/>
    <property type="project" value="UniProtKB-SubCell"/>
</dbReference>
<dbReference type="Proteomes" id="UP000027265">
    <property type="component" value="Unassembled WGS sequence"/>
</dbReference>
<dbReference type="SMART" id="SM00360">
    <property type="entry name" value="RRM"/>
    <property type="match status" value="5"/>
</dbReference>
<dbReference type="InterPro" id="IPR012677">
    <property type="entry name" value="Nucleotide-bd_a/b_plait_sf"/>
</dbReference>
<evidence type="ECO:0000256" key="2">
    <source>
        <dbReference type="ARBA" id="ARBA00022737"/>
    </source>
</evidence>
<dbReference type="PANTHER" id="PTHR48039:SF5">
    <property type="entry name" value="RNA-BINDING PROTEIN 28"/>
    <property type="match status" value="1"/>
</dbReference>
<evidence type="ECO:0000256" key="1">
    <source>
        <dbReference type="ARBA" id="ARBA00004123"/>
    </source>
</evidence>
<feature type="compositionally biased region" description="Acidic residues" evidence="6">
    <location>
        <begin position="225"/>
        <end position="244"/>
    </location>
</feature>
<dbReference type="InterPro" id="IPR051945">
    <property type="entry name" value="RRM_MRD1_RNA_proc_ribogen"/>
</dbReference>
<organism evidence="8 9">
    <name type="scientific">Jaapia argillacea MUCL 33604</name>
    <dbReference type="NCBI Taxonomy" id="933084"/>
    <lineage>
        <taxon>Eukaryota</taxon>
        <taxon>Fungi</taxon>
        <taxon>Dikarya</taxon>
        <taxon>Basidiomycota</taxon>
        <taxon>Agaricomycotina</taxon>
        <taxon>Agaricomycetes</taxon>
        <taxon>Agaricomycetidae</taxon>
        <taxon>Jaapiales</taxon>
        <taxon>Jaapiaceae</taxon>
        <taxon>Jaapia</taxon>
    </lineage>
</organism>
<feature type="region of interest" description="Disordered" evidence="6">
    <location>
        <begin position="214"/>
        <end position="260"/>
    </location>
</feature>
<dbReference type="Gene3D" id="3.30.70.330">
    <property type="match status" value="5"/>
</dbReference>
<keyword evidence="4" id="KW-0539">Nucleus</keyword>
<dbReference type="GO" id="GO:0003729">
    <property type="term" value="F:mRNA binding"/>
    <property type="evidence" value="ECO:0007669"/>
    <property type="project" value="TreeGrafter"/>
</dbReference>
<feature type="region of interest" description="Disordered" evidence="6">
    <location>
        <begin position="778"/>
        <end position="808"/>
    </location>
</feature>
<dbReference type="InParanoid" id="A0A067P6Q3"/>
<feature type="compositionally biased region" description="Basic and acidic residues" evidence="6">
    <location>
        <begin position="247"/>
        <end position="259"/>
    </location>
</feature>
<dbReference type="PROSITE" id="PS50102">
    <property type="entry name" value="RRM"/>
    <property type="match status" value="5"/>
</dbReference>
<feature type="compositionally biased region" description="Basic and acidic residues" evidence="6">
    <location>
        <begin position="346"/>
        <end position="362"/>
    </location>
</feature>
<feature type="region of interest" description="Disordered" evidence="6">
    <location>
        <begin position="346"/>
        <end position="365"/>
    </location>
</feature>
<evidence type="ECO:0000256" key="4">
    <source>
        <dbReference type="ARBA" id="ARBA00023242"/>
    </source>
</evidence>
<evidence type="ECO:0000256" key="3">
    <source>
        <dbReference type="ARBA" id="ARBA00022884"/>
    </source>
</evidence>
<keyword evidence="2" id="KW-0677">Repeat</keyword>
<dbReference type="PANTHER" id="PTHR48039">
    <property type="entry name" value="RNA-BINDING MOTIF PROTEIN 14B"/>
    <property type="match status" value="1"/>
</dbReference>
<feature type="domain" description="RRM" evidence="7">
    <location>
        <begin position="2"/>
        <end position="83"/>
    </location>
</feature>
<feature type="compositionally biased region" description="Low complexity" evidence="6">
    <location>
        <begin position="100"/>
        <end position="114"/>
    </location>
</feature>
<dbReference type="InterPro" id="IPR035979">
    <property type="entry name" value="RBD_domain_sf"/>
</dbReference>
<feature type="domain" description="RRM" evidence="7">
    <location>
        <begin position="266"/>
        <end position="343"/>
    </location>
</feature>
<sequence length="808" mass="87951">MSRLIIKNLPSYTTPTSLRAHFSQSSAPTGIITDVKVAYKPDGTSRRFGFVGYRSEEEAAKAREWFEGTFVGGCKIIVGVVDGTKDAPAPRPNKRPRLGPSPTDPSSSSLLAPTKPGSTKGIKEPQGAKQKPDKQLDEFMKVMQPRTKGRTWANEEAAPLSTAVPSASSVKKGAKAKEEPDGVVVDGGAEGGAEVREEGMSDLDWMRKRMSKAVDSGVEEKVFEQDDEVGDVDVEMKDDDDEPPEPTIHDHQEEQDPTKRTILSTSRLFVRNLAFSCTEDELRECFGRYGDISQIHIPLSSTSTSKGLAYITFTSPTSALAAYEALDGRSFQGRLLHILGAVDRKGKPEVEEKKGNVKEEKEKKRKAGAGKEFNWAMLYMNSDAVASSIADRMNMSKSDILGESSENPSSANPAVKLALAETHIIQETKAYLESHGVVLSSFSSSTTEPRPKRSNTAILVKNIPYGMTAAQITAMFEPYGELSRVLVPPAGTLAVVEFVKSEEARKGFGGVAYRRVGSSVVYLEWAPVGMFAEGAAPLERQPVEEVAKSRGVRIEEDVRTPVGEGEGDVVSGSTLFVKNLAFSTTTDRLTSVFRHLPDFLFARVQTKPDPKHPPVSSSHPEPPRLSMGYGFVGFKSPEGAKKALKGMQGQVLDGHELVVKFAGRGTEDDGKAEGTKGAKKGARTTKMIVKNVPFEASKKDIRQLFGSQGQLKSLRLPKRFDHRSRGFAFLEFTTRQEAENAYDALKHTHLLGRHLVLQWADEEDGEEAVEKLRMKAGVGFGGGKEMPGRKRKLELGGEDKGGGEGEDA</sequence>
<comment type="subcellular location">
    <subcellularLocation>
        <location evidence="1">Nucleus</location>
    </subcellularLocation>
</comment>
<evidence type="ECO:0000313" key="8">
    <source>
        <dbReference type="EMBL" id="KDQ50583.1"/>
    </source>
</evidence>
<feature type="region of interest" description="Disordered" evidence="6">
    <location>
        <begin position="83"/>
        <end position="136"/>
    </location>
</feature>
<dbReference type="OrthoDB" id="439639at2759"/>
<keyword evidence="3 5" id="KW-0694">RNA-binding</keyword>
<feature type="domain" description="RRM" evidence="7">
    <location>
        <begin position="456"/>
        <end position="528"/>
    </location>
</feature>
<dbReference type="STRING" id="933084.A0A067P6Q3"/>
<dbReference type="Pfam" id="PF00076">
    <property type="entry name" value="RRM_1"/>
    <property type="match status" value="5"/>
</dbReference>
<dbReference type="SUPFAM" id="SSF54928">
    <property type="entry name" value="RNA-binding domain, RBD"/>
    <property type="match status" value="3"/>
</dbReference>
<gene>
    <name evidence="8" type="ORF">JAAARDRAFT_199829</name>
</gene>
<feature type="compositionally biased region" description="Basic and acidic residues" evidence="6">
    <location>
        <begin position="793"/>
        <end position="808"/>
    </location>
</feature>
<accession>A0A067P6Q3</accession>
<dbReference type="InterPro" id="IPR000504">
    <property type="entry name" value="RRM_dom"/>
</dbReference>
<dbReference type="AlphaFoldDB" id="A0A067P6Q3"/>
<evidence type="ECO:0000256" key="6">
    <source>
        <dbReference type="SAM" id="MobiDB-lite"/>
    </source>
</evidence>
<name>A0A067P6Q3_9AGAM</name>
<dbReference type="CDD" id="cd12320">
    <property type="entry name" value="RRM6_RBM19_RRM5_MRD1"/>
    <property type="match status" value="1"/>
</dbReference>
<dbReference type="HOGENOM" id="CLU_008479_0_0_1"/>
<dbReference type="EMBL" id="KL197758">
    <property type="protein sequence ID" value="KDQ50583.1"/>
    <property type="molecule type" value="Genomic_DNA"/>
</dbReference>